<dbReference type="PATRIC" id="fig|280505.15.peg.3497"/>
<evidence type="ECO:0000313" key="1">
    <source>
        <dbReference type="EMBL" id="ALO27772.1"/>
    </source>
</evidence>
<sequence>MVITDFFSGFGTEFWKRTRIKKNQRFETGFEFLHVLKRIQKSYYI</sequence>
<name>A0A0S2IVT9_LEPBO</name>
<accession>A0A0S2IVT9</accession>
<reference evidence="1 2" key="1">
    <citation type="journal article" date="2015" name="PLoS Negl. Trop. Dis.">
        <title>Distribution of Plasmids in Distinct Leptospira Pathogenic Species.</title>
        <authorList>
            <person name="Wang Y."/>
            <person name="Zhuang X."/>
            <person name="Zhong Y."/>
            <person name="Zhang C."/>
            <person name="Zhang Y."/>
            <person name="Zeng L."/>
            <person name="Zhu Y."/>
            <person name="He P."/>
            <person name="Dong K."/>
            <person name="Pal U."/>
            <person name="Guo X."/>
            <person name="Qin J."/>
        </authorList>
    </citation>
    <scope>NUCLEOTIDE SEQUENCE [LARGE SCALE GENOMIC DNA]</scope>
    <source>
        <strain evidence="1 2">56604</strain>
    </source>
</reference>
<dbReference type="EMBL" id="CP012029">
    <property type="protein sequence ID" value="ALO27772.1"/>
    <property type="molecule type" value="Genomic_DNA"/>
</dbReference>
<gene>
    <name evidence="1" type="ORF">LBBP_03585</name>
</gene>
<proteinExistence type="predicted"/>
<dbReference type="AlphaFoldDB" id="A0A0S2IVT9"/>
<evidence type="ECO:0000313" key="2">
    <source>
        <dbReference type="Proteomes" id="UP000058857"/>
    </source>
</evidence>
<protein>
    <submittedName>
        <fullName evidence="1">Uncharacterized protein</fullName>
    </submittedName>
</protein>
<dbReference type="Proteomes" id="UP000058857">
    <property type="component" value="Chromosome 1"/>
</dbReference>
<organism evidence="1">
    <name type="scientific">Leptospira borgpetersenii serovar Ballum</name>
    <dbReference type="NCBI Taxonomy" id="280505"/>
    <lineage>
        <taxon>Bacteria</taxon>
        <taxon>Pseudomonadati</taxon>
        <taxon>Spirochaetota</taxon>
        <taxon>Spirochaetia</taxon>
        <taxon>Leptospirales</taxon>
        <taxon>Leptospiraceae</taxon>
        <taxon>Leptospira</taxon>
    </lineage>
</organism>